<comment type="caution">
    <text evidence="1">The sequence shown here is derived from an EMBL/GenBank/DDBJ whole genome shotgun (WGS) entry which is preliminary data.</text>
</comment>
<gene>
    <name evidence="1" type="ORF">I4F81_008018</name>
</gene>
<evidence type="ECO:0000313" key="2">
    <source>
        <dbReference type="Proteomes" id="UP000798662"/>
    </source>
</evidence>
<reference evidence="1" key="1">
    <citation type="submission" date="2019-11" db="EMBL/GenBank/DDBJ databases">
        <title>Nori genome reveals adaptations in red seaweeds to the harsh intertidal environment.</title>
        <authorList>
            <person name="Wang D."/>
            <person name="Mao Y."/>
        </authorList>
    </citation>
    <scope>NUCLEOTIDE SEQUENCE</scope>
    <source>
        <tissue evidence="1">Gametophyte</tissue>
    </source>
</reference>
<sequence length="1111" mass="116162">MGRVTGAGVGRSGNPTRSVSDARVERATRRAGLPSNPMDAVKAFSWPLLGGVCRGCGACQRVAPPLRLARVARGRAAGGSLAFNWRLSGKRLFALARRRRRLTLRPLVPRRIRAPPFGGVAALLPPPPSHVRQTSVERANGAHRGATAVSTEGPLVLPPPPSSTTGAADADAVAIVLVRGAAMEPSAPLAGPHIGIGGDRERIAAITGGVAPFRPTCCRSRRGFRSMLLLASVGAVVGAVVTAPRHAAAQTPTSALDQLFVDSAARVIKVAEAAREALEPSDPCHNNAAIATCDCTYSPCGSRFATSLKCTRDFGANSQTCGGSNCKASKLDYDNSFVHVGRGLLQADGGTTPAIARDVCVTRSMDQSVFRSLSSARQFTYFATSNGVFRVHPGRPGSVTDVLSTCTDWDPRLRPWYSAASSGPKDVVIAVDASEQMGSSFSSGTGSSTRWTLAASVFKDVLDTLNPRDFVAVVRSDGGSNGAVTVGNTGPLMVPATDPRIKALKKALNEVKPSGPLNVAATMRAAFDLLRRSAAESDGRASAGCSRVVIWITGGEDACYKRPSCQPSATPGACTCTQDVLSELERQQTALSPDNAGGRPPAMVATLTVGDLVDDSLARQMACSSSGGVWARVASSDLSGQDKASSTDLTGYYRMLSAGRWSPLDETEVVFSRLYEGKSGLGQMTTATIPVFSRFSKRVLGVAGADIPISRLTDAAPGSTMDAIQAEVASRAPSCRSGGDLFKIVSPCEIQRLRGLPAACVPARPPSTVRCFSRVATGKDLYVAPPETSAWRSYDEANNYCRTLGAGGSLAPVTSNLLNELVTPLSGVDGSWVGVRRGVGSSAAGEWVTPAGAAVLYNSWTVASRLEDCVAIDRRGLRNNWTARKCDLKLPFICLVPDMAATACGAGGVMDLDARAANRSNPLLATGECAAGVGAPTCDDQPPVVNTKPLCPVQLESGGDSCDNTCCEGCKCLTVQASAGAGLATGAVVGIVVGVLILVVLVIGSFWLWRRRRDLRRVVEDDASESGDEYYVMRRSDEEFGKDVGGGTDDGVPPGAGAAGDRRGGGREDVSDAEAVYRGRQLEHATQPEDVLGTRVWSWSPGTFFSPRRTS</sequence>
<dbReference type="EMBL" id="CM020619">
    <property type="protein sequence ID" value="KAK1865487.1"/>
    <property type="molecule type" value="Genomic_DNA"/>
</dbReference>
<accession>A0ACC3C5N9</accession>
<name>A0ACC3C5N9_PYRYE</name>
<protein>
    <submittedName>
        <fullName evidence="1">Uncharacterized protein</fullName>
    </submittedName>
</protein>
<organism evidence="1 2">
    <name type="scientific">Pyropia yezoensis</name>
    <name type="common">Susabi-nori</name>
    <name type="synonym">Porphyra yezoensis</name>
    <dbReference type="NCBI Taxonomy" id="2788"/>
    <lineage>
        <taxon>Eukaryota</taxon>
        <taxon>Rhodophyta</taxon>
        <taxon>Bangiophyceae</taxon>
        <taxon>Bangiales</taxon>
        <taxon>Bangiaceae</taxon>
        <taxon>Pyropia</taxon>
    </lineage>
</organism>
<keyword evidence="2" id="KW-1185">Reference proteome</keyword>
<evidence type="ECO:0000313" key="1">
    <source>
        <dbReference type="EMBL" id="KAK1865487.1"/>
    </source>
</evidence>
<proteinExistence type="predicted"/>
<dbReference type="Proteomes" id="UP000798662">
    <property type="component" value="Chromosome 2"/>
</dbReference>